<dbReference type="PANTHER" id="PTHR33204">
    <property type="entry name" value="TRANSCRIPTIONAL REGULATOR, MARR FAMILY"/>
    <property type="match status" value="1"/>
</dbReference>
<evidence type="ECO:0000259" key="4">
    <source>
        <dbReference type="PROSITE" id="PS51118"/>
    </source>
</evidence>
<dbReference type="EMBL" id="CP071091">
    <property type="protein sequence ID" value="QSQ13110.1"/>
    <property type="molecule type" value="Genomic_DNA"/>
</dbReference>
<evidence type="ECO:0000256" key="3">
    <source>
        <dbReference type="ARBA" id="ARBA00023163"/>
    </source>
</evidence>
<accession>A0ABX7N2Z7</accession>
<evidence type="ECO:0000256" key="2">
    <source>
        <dbReference type="ARBA" id="ARBA00023125"/>
    </source>
</evidence>
<dbReference type="RefSeq" id="WP_206714815.1">
    <property type="nucleotide sequence ID" value="NZ_CP071091.1"/>
</dbReference>
<sequence length="134" mass="14544">MSLKQRKSKAPPPPPGCPMRTCMSLLGGVWTPNVIWHLSGGPRRFGELIKDIPGISPKVLTTRLRELEAKGAVAREVQPTSPPSVEYALSELGMELVPVIDAIVRVGTRLKHLNGGQYPEEATRTARRRAAAAT</sequence>
<feature type="domain" description="HTH hxlR-type" evidence="4">
    <location>
        <begin position="17"/>
        <end position="115"/>
    </location>
</feature>
<reference evidence="5 6" key="1">
    <citation type="submission" date="2021-02" db="EMBL/GenBank/DDBJ databases">
        <title>De Novo genome assembly of isolated myxobacteria.</title>
        <authorList>
            <person name="Stevens D.C."/>
        </authorList>
    </citation>
    <scope>NUCLEOTIDE SEQUENCE [LARGE SCALE GENOMIC DNA]</scope>
    <source>
        <strain evidence="5 6">SCHIC003</strain>
    </source>
</reference>
<dbReference type="Proteomes" id="UP000663090">
    <property type="component" value="Chromosome"/>
</dbReference>
<dbReference type="SUPFAM" id="SSF46785">
    <property type="entry name" value="Winged helix' DNA-binding domain"/>
    <property type="match status" value="1"/>
</dbReference>
<keyword evidence="6" id="KW-1185">Reference proteome</keyword>
<dbReference type="InterPro" id="IPR036390">
    <property type="entry name" value="WH_DNA-bd_sf"/>
</dbReference>
<dbReference type="InterPro" id="IPR002577">
    <property type="entry name" value="HTH_HxlR"/>
</dbReference>
<dbReference type="PROSITE" id="PS51118">
    <property type="entry name" value="HTH_HXLR"/>
    <property type="match status" value="1"/>
</dbReference>
<keyword evidence="2" id="KW-0238">DNA-binding</keyword>
<name>A0ABX7N2Z7_9BACT</name>
<proteinExistence type="predicted"/>
<evidence type="ECO:0000256" key="1">
    <source>
        <dbReference type="ARBA" id="ARBA00023015"/>
    </source>
</evidence>
<dbReference type="Gene3D" id="1.10.10.10">
    <property type="entry name" value="Winged helix-like DNA-binding domain superfamily/Winged helix DNA-binding domain"/>
    <property type="match status" value="1"/>
</dbReference>
<dbReference type="InterPro" id="IPR036388">
    <property type="entry name" value="WH-like_DNA-bd_sf"/>
</dbReference>
<evidence type="ECO:0000313" key="6">
    <source>
        <dbReference type="Proteomes" id="UP000663090"/>
    </source>
</evidence>
<protein>
    <submittedName>
        <fullName evidence="5">Helix-turn-helix transcriptional regulator</fullName>
    </submittedName>
</protein>
<keyword evidence="3" id="KW-0804">Transcription</keyword>
<keyword evidence="1" id="KW-0805">Transcription regulation</keyword>
<dbReference type="Pfam" id="PF01638">
    <property type="entry name" value="HxlR"/>
    <property type="match status" value="1"/>
</dbReference>
<evidence type="ECO:0000313" key="5">
    <source>
        <dbReference type="EMBL" id="QSQ13110.1"/>
    </source>
</evidence>
<gene>
    <name evidence="5" type="ORF">JY572_32930</name>
</gene>
<organism evidence="5 6">
    <name type="scientific">Myxococcus landrumensis</name>
    <dbReference type="NCBI Taxonomy" id="2813577"/>
    <lineage>
        <taxon>Bacteria</taxon>
        <taxon>Pseudomonadati</taxon>
        <taxon>Myxococcota</taxon>
        <taxon>Myxococcia</taxon>
        <taxon>Myxococcales</taxon>
        <taxon>Cystobacterineae</taxon>
        <taxon>Myxococcaceae</taxon>
        <taxon>Myxococcus</taxon>
    </lineage>
</organism>